<dbReference type="Pfam" id="PF02311">
    <property type="entry name" value="AraC_binding"/>
    <property type="match status" value="1"/>
</dbReference>
<dbReference type="InterPro" id="IPR037923">
    <property type="entry name" value="HTH-like"/>
</dbReference>
<keyword evidence="2" id="KW-0238">DNA-binding</keyword>
<gene>
    <name evidence="6" type="ORF">N8I74_12775</name>
</gene>
<keyword evidence="1" id="KW-0805">Transcription regulation</keyword>
<sequence>MSHPVFLRDAALPWLELRSATDSAACYREHTHDTWSVGLIDAGHSTLSVAGTCRPLCAGQWVCIPPAQVHACNPAPGLCWGYRMFYFDAGWVEHALEPWTAMQPPMFAAVPALYRCWHRTALLLLDPAVSVLAKETALLHAWVQAVRAGGAVARPVRSGADHRVARVFDYLQAHAADNVSLAALAELAGLSRYHLIRRFKARYGLTPHACLTDLRIRQARHLLRDPALPLAQVALAVGFADQSHFQRAFKARMATTPQRYRGQGLVSAPA</sequence>
<organism evidence="6 7">
    <name type="scientific">Chitiniphilus purpureus</name>
    <dbReference type="NCBI Taxonomy" id="2981137"/>
    <lineage>
        <taxon>Bacteria</taxon>
        <taxon>Pseudomonadati</taxon>
        <taxon>Pseudomonadota</taxon>
        <taxon>Betaproteobacteria</taxon>
        <taxon>Neisseriales</taxon>
        <taxon>Chitinibacteraceae</taxon>
        <taxon>Chitiniphilus</taxon>
    </lineage>
</organism>
<dbReference type="EMBL" id="CP106753">
    <property type="protein sequence ID" value="UXY14191.1"/>
    <property type="molecule type" value="Genomic_DNA"/>
</dbReference>
<dbReference type="PRINTS" id="PR00032">
    <property type="entry name" value="HTHARAC"/>
</dbReference>
<dbReference type="InterPro" id="IPR018060">
    <property type="entry name" value="HTH_AraC"/>
</dbReference>
<keyword evidence="4" id="KW-0804">Transcription</keyword>
<dbReference type="Proteomes" id="UP001061302">
    <property type="component" value="Chromosome"/>
</dbReference>
<dbReference type="RefSeq" id="WP_263123491.1">
    <property type="nucleotide sequence ID" value="NZ_CP106753.1"/>
</dbReference>
<dbReference type="SMART" id="SM00342">
    <property type="entry name" value="HTH_ARAC"/>
    <property type="match status" value="1"/>
</dbReference>
<dbReference type="PROSITE" id="PS00041">
    <property type="entry name" value="HTH_ARAC_FAMILY_1"/>
    <property type="match status" value="1"/>
</dbReference>
<dbReference type="Gene3D" id="1.10.10.60">
    <property type="entry name" value="Homeodomain-like"/>
    <property type="match status" value="2"/>
</dbReference>
<dbReference type="InterPro" id="IPR003313">
    <property type="entry name" value="AraC-bd"/>
</dbReference>
<dbReference type="InterPro" id="IPR009057">
    <property type="entry name" value="Homeodomain-like_sf"/>
</dbReference>
<keyword evidence="7" id="KW-1185">Reference proteome</keyword>
<evidence type="ECO:0000259" key="5">
    <source>
        <dbReference type="PROSITE" id="PS01124"/>
    </source>
</evidence>
<dbReference type="InterPro" id="IPR018062">
    <property type="entry name" value="HTH_AraC-typ_CS"/>
</dbReference>
<keyword evidence="3" id="KW-0010">Activator</keyword>
<dbReference type="Pfam" id="PF12833">
    <property type="entry name" value="HTH_18"/>
    <property type="match status" value="1"/>
</dbReference>
<evidence type="ECO:0000313" key="7">
    <source>
        <dbReference type="Proteomes" id="UP001061302"/>
    </source>
</evidence>
<reference evidence="6" key="1">
    <citation type="submission" date="2022-10" db="EMBL/GenBank/DDBJ databases">
        <title>Chitiniphilus purpureus sp. nov., a novel chitin-degrading bacterium isolated from crawfish pond sediment.</title>
        <authorList>
            <person name="Li K."/>
        </authorList>
    </citation>
    <scope>NUCLEOTIDE SEQUENCE</scope>
    <source>
        <strain evidence="6">CD1</strain>
    </source>
</reference>
<dbReference type="SUPFAM" id="SSF46689">
    <property type="entry name" value="Homeodomain-like"/>
    <property type="match status" value="2"/>
</dbReference>
<accession>A0ABY6DIM5</accession>
<dbReference type="PANTHER" id="PTHR46796:SF2">
    <property type="entry name" value="TRANSCRIPTIONAL REGULATORY PROTEIN"/>
    <property type="match status" value="1"/>
</dbReference>
<evidence type="ECO:0000256" key="4">
    <source>
        <dbReference type="ARBA" id="ARBA00023163"/>
    </source>
</evidence>
<evidence type="ECO:0000256" key="1">
    <source>
        <dbReference type="ARBA" id="ARBA00023015"/>
    </source>
</evidence>
<name>A0ABY6DIM5_9NEIS</name>
<dbReference type="PANTHER" id="PTHR46796">
    <property type="entry name" value="HTH-TYPE TRANSCRIPTIONAL ACTIVATOR RHAS-RELATED"/>
    <property type="match status" value="1"/>
</dbReference>
<feature type="domain" description="HTH araC/xylS-type" evidence="5">
    <location>
        <begin position="165"/>
        <end position="263"/>
    </location>
</feature>
<evidence type="ECO:0000313" key="6">
    <source>
        <dbReference type="EMBL" id="UXY14191.1"/>
    </source>
</evidence>
<dbReference type="InterPro" id="IPR050204">
    <property type="entry name" value="AraC_XylS_family_regulators"/>
</dbReference>
<evidence type="ECO:0000256" key="2">
    <source>
        <dbReference type="ARBA" id="ARBA00023125"/>
    </source>
</evidence>
<dbReference type="InterPro" id="IPR020449">
    <property type="entry name" value="Tscrpt_reg_AraC-type_HTH"/>
</dbReference>
<proteinExistence type="predicted"/>
<dbReference type="PROSITE" id="PS01124">
    <property type="entry name" value="HTH_ARAC_FAMILY_2"/>
    <property type="match status" value="1"/>
</dbReference>
<evidence type="ECO:0000256" key="3">
    <source>
        <dbReference type="ARBA" id="ARBA00023159"/>
    </source>
</evidence>
<dbReference type="SUPFAM" id="SSF51215">
    <property type="entry name" value="Regulatory protein AraC"/>
    <property type="match status" value="1"/>
</dbReference>
<protein>
    <submittedName>
        <fullName evidence="6">AraC family transcriptional regulator</fullName>
    </submittedName>
</protein>